<name>A0A195F8U8_9HYME</name>
<gene>
    <name evidence="3" type="ORF">ALC56_08654</name>
</gene>
<keyword evidence="2" id="KW-1133">Transmembrane helix</keyword>
<evidence type="ECO:0000256" key="2">
    <source>
        <dbReference type="SAM" id="Phobius"/>
    </source>
</evidence>
<evidence type="ECO:0000313" key="3">
    <source>
        <dbReference type="EMBL" id="KYN36863.1"/>
    </source>
</evidence>
<organism evidence="3 4">
    <name type="scientific">Trachymyrmex septentrionalis</name>
    <dbReference type="NCBI Taxonomy" id="34720"/>
    <lineage>
        <taxon>Eukaryota</taxon>
        <taxon>Metazoa</taxon>
        <taxon>Ecdysozoa</taxon>
        <taxon>Arthropoda</taxon>
        <taxon>Hexapoda</taxon>
        <taxon>Insecta</taxon>
        <taxon>Pterygota</taxon>
        <taxon>Neoptera</taxon>
        <taxon>Endopterygota</taxon>
        <taxon>Hymenoptera</taxon>
        <taxon>Apocrita</taxon>
        <taxon>Aculeata</taxon>
        <taxon>Formicoidea</taxon>
        <taxon>Formicidae</taxon>
        <taxon>Myrmicinae</taxon>
        <taxon>Trachymyrmex</taxon>
    </lineage>
</organism>
<reference evidence="3 4" key="1">
    <citation type="submission" date="2016-03" db="EMBL/GenBank/DDBJ databases">
        <title>Trachymyrmex septentrionalis WGS genome.</title>
        <authorList>
            <person name="Nygaard S."/>
            <person name="Hu H."/>
            <person name="Boomsma J."/>
            <person name="Zhang G."/>
        </authorList>
    </citation>
    <scope>NUCLEOTIDE SEQUENCE [LARGE SCALE GENOMIC DNA]</scope>
    <source>
        <strain evidence="3">Tsep2-gDNA-1</strain>
        <tissue evidence="3">Whole body</tissue>
    </source>
</reference>
<dbReference type="EMBL" id="KQ981727">
    <property type="protein sequence ID" value="KYN36863.1"/>
    <property type="molecule type" value="Genomic_DNA"/>
</dbReference>
<feature type="transmembrane region" description="Helical" evidence="2">
    <location>
        <begin position="104"/>
        <end position="127"/>
    </location>
</feature>
<feature type="region of interest" description="Disordered" evidence="1">
    <location>
        <begin position="195"/>
        <end position="226"/>
    </location>
</feature>
<keyword evidence="4" id="KW-1185">Reference proteome</keyword>
<protein>
    <submittedName>
        <fullName evidence="3">Uncharacterized protein</fullName>
    </submittedName>
</protein>
<evidence type="ECO:0000313" key="4">
    <source>
        <dbReference type="Proteomes" id="UP000078541"/>
    </source>
</evidence>
<feature type="transmembrane region" description="Helical" evidence="2">
    <location>
        <begin position="164"/>
        <end position="181"/>
    </location>
</feature>
<keyword evidence="2" id="KW-0472">Membrane</keyword>
<accession>A0A195F8U8</accession>
<dbReference type="Proteomes" id="UP000078541">
    <property type="component" value="Unassembled WGS sequence"/>
</dbReference>
<feature type="compositionally biased region" description="Basic residues" evidence="1">
    <location>
        <begin position="210"/>
        <end position="220"/>
    </location>
</feature>
<dbReference type="AlphaFoldDB" id="A0A195F8U8"/>
<evidence type="ECO:0000256" key="1">
    <source>
        <dbReference type="SAM" id="MobiDB-lite"/>
    </source>
</evidence>
<sequence length="330" mass="35950">MATTRKDRARIDAHAAGGRARGRLSFSLSPSDGSLARALSSASSGQINSGIKIWLANILDPRLCVCAGTHVYVGNRCHDDDDDSSRLRRVSAFGRTNWTKTRRFFVTLDVLRGIDIALSLICTFQLTQHPLTQIDAMHDDAAECNAAVSLLRSFEVPARSHGAYIHRQILMKIFIFMYSLFIGEWRRRRWMVGGSTSTSAAGGGGGVAGTKKKRERKKGSRERAPPQRRILSIPLKLFSPLANHPFGAPHESSPPPRCRLEYRNRSVGAKGHGGKRGLVRNTGGGGEGCAGYGGVTVAGLVVEVRRASSIKIIFQRALPPARYHPEISAL</sequence>
<keyword evidence="2" id="KW-0812">Transmembrane</keyword>
<proteinExistence type="predicted"/>